<dbReference type="CDD" id="cd00009">
    <property type="entry name" value="AAA"/>
    <property type="match status" value="1"/>
</dbReference>
<comment type="similarity">
    <text evidence="1">Belongs to the Mg-chelatase subunits D/I family. ComM subfamily.</text>
</comment>
<dbReference type="AlphaFoldDB" id="A0A8J3T5I6"/>
<gene>
    <name evidence="3" type="ORF">Pme01_02350</name>
</gene>
<dbReference type="NCBIfam" id="TIGR00368">
    <property type="entry name" value="YifB family Mg chelatase-like AAA ATPase"/>
    <property type="match status" value="1"/>
</dbReference>
<dbReference type="InterPro" id="IPR014721">
    <property type="entry name" value="Ribsml_uS5_D2-typ_fold_subgr"/>
</dbReference>
<dbReference type="SMART" id="SM00382">
    <property type="entry name" value="AAA"/>
    <property type="match status" value="1"/>
</dbReference>
<dbReference type="InterPro" id="IPR003593">
    <property type="entry name" value="AAA+_ATPase"/>
</dbReference>
<dbReference type="Pfam" id="PF01078">
    <property type="entry name" value="Mg_chelatase"/>
    <property type="match status" value="1"/>
</dbReference>
<dbReference type="InterPro" id="IPR020568">
    <property type="entry name" value="Ribosomal_Su5_D2-typ_SF"/>
</dbReference>
<dbReference type="Gene3D" id="3.30.230.10">
    <property type="match status" value="1"/>
</dbReference>
<keyword evidence="4" id="KW-1185">Reference proteome</keyword>
<dbReference type="Pfam" id="PF13335">
    <property type="entry name" value="Mg_chelatase_C"/>
    <property type="match status" value="1"/>
</dbReference>
<dbReference type="InterPro" id="IPR000523">
    <property type="entry name" value="Mg_chelatse_chII-like_cat_dom"/>
</dbReference>
<evidence type="ECO:0000256" key="1">
    <source>
        <dbReference type="ARBA" id="ARBA00006354"/>
    </source>
</evidence>
<proteinExistence type="inferred from homology"/>
<name>A0A8J3T5I6_9ACTN</name>
<dbReference type="SUPFAM" id="SSF54211">
    <property type="entry name" value="Ribosomal protein S5 domain 2-like"/>
    <property type="match status" value="1"/>
</dbReference>
<dbReference type="InterPro" id="IPR004482">
    <property type="entry name" value="Mg_chelat-rel"/>
</dbReference>
<evidence type="ECO:0000313" key="3">
    <source>
        <dbReference type="EMBL" id="GII20638.1"/>
    </source>
</evidence>
<dbReference type="Gene3D" id="3.40.50.300">
    <property type="entry name" value="P-loop containing nucleotide triphosphate hydrolases"/>
    <property type="match status" value="1"/>
</dbReference>
<evidence type="ECO:0000313" key="4">
    <source>
        <dbReference type="Proteomes" id="UP000599074"/>
    </source>
</evidence>
<dbReference type="Proteomes" id="UP000599074">
    <property type="component" value="Unassembled WGS sequence"/>
</dbReference>
<accession>A0A8J3T5I6</accession>
<sequence>MGYAKVRSVALVGVTGEVVVVEAHLATGLPGMVVSGLPDAALVESRDRVRSAVVNSGESWPQRRITVNLLPAHLPKHGSGFDLAVAVAVLAGAGVIPVDLLHRAVLLGELGLDGTVRPVRGVLPAVLAAARSGLEQVVVPVTNAAEASLVPGVTVRAAGTLRELVDFARDGVPLRSPPAAQAAPPPTGPDLADVLGQERGRRAIELAAAGGHHLALFGPPGAGKTMLAQRLPTILPLLDDSAALEVTAVHSIAGVLPAGSPLIRRPPFQAPHHTATMPALVGGGSGIARPGSLSLAHRGVLFLDEAPEFSRRVLEALRQPLEDGEVRLRRSGGETHYPARVQLVLAANPCPCARPEGDQACECSRQVRRRYLGRLSGPLLDRIDLQVTLMPVASSALLADRSSGESSAVVADRVARARAAAAARWKGARATCNADVTGAALRDRRWRLPRSATRPLADALDRGSLSARGHDRVVKVAWSVADLDGRDRPDVGDVTEALELRRGTLL</sequence>
<feature type="domain" description="AAA+ ATPase" evidence="2">
    <location>
        <begin position="210"/>
        <end position="452"/>
    </location>
</feature>
<comment type="caution">
    <text evidence="3">The sequence shown here is derived from an EMBL/GenBank/DDBJ whole genome shotgun (WGS) entry which is preliminary data.</text>
</comment>
<reference evidence="3" key="1">
    <citation type="submission" date="2021-01" db="EMBL/GenBank/DDBJ databases">
        <title>Whole genome shotgun sequence of Planosporangium mesophilum NBRC 109066.</title>
        <authorList>
            <person name="Komaki H."/>
            <person name="Tamura T."/>
        </authorList>
    </citation>
    <scope>NUCLEOTIDE SEQUENCE</scope>
    <source>
        <strain evidence="3">NBRC 109066</strain>
    </source>
</reference>
<dbReference type="PANTHER" id="PTHR32039">
    <property type="entry name" value="MAGNESIUM-CHELATASE SUBUNIT CHLI"/>
    <property type="match status" value="1"/>
</dbReference>
<evidence type="ECO:0000259" key="2">
    <source>
        <dbReference type="SMART" id="SM00382"/>
    </source>
</evidence>
<dbReference type="InterPro" id="IPR027417">
    <property type="entry name" value="P-loop_NTPase"/>
</dbReference>
<dbReference type="InterPro" id="IPR025158">
    <property type="entry name" value="Mg_chelat-rel_C"/>
</dbReference>
<organism evidence="3 4">
    <name type="scientific">Planosporangium mesophilum</name>
    <dbReference type="NCBI Taxonomy" id="689768"/>
    <lineage>
        <taxon>Bacteria</taxon>
        <taxon>Bacillati</taxon>
        <taxon>Actinomycetota</taxon>
        <taxon>Actinomycetes</taxon>
        <taxon>Micromonosporales</taxon>
        <taxon>Micromonosporaceae</taxon>
        <taxon>Planosporangium</taxon>
    </lineage>
</organism>
<dbReference type="Pfam" id="PF13541">
    <property type="entry name" value="ChlI"/>
    <property type="match status" value="1"/>
</dbReference>
<protein>
    <recommendedName>
        <fullName evidence="2">AAA+ ATPase domain-containing protein</fullName>
    </recommendedName>
</protein>
<dbReference type="GO" id="GO:0005524">
    <property type="term" value="F:ATP binding"/>
    <property type="evidence" value="ECO:0007669"/>
    <property type="project" value="InterPro"/>
</dbReference>
<dbReference type="RefSeq" id="WP_168113084.1">
    <property type="nucleotide sequence ID" value="NZ_BOON01000002.1"/>
</dbReference>
<dbReference type="PANTHER" id="PTHR32039:SF7">
    <property type="entry name" value="COMPETENCE PROTEIN COMM"/>
    <property type="match status" value="1"/>
</dbReference>
<dbReference type="InterPro" id="IPR045006">
    <property type="entry name" value="CHLI-like"/>
</dbReference>
<dbReference type="SUPFAM" id="SSF52540">
    <property type="entry name" value="P-loop containing nucleoside triphosphate hydrolases"/>
    <property type="match status" value="1"/>
</dbReference>
<dbReference type="EMBL" id="BOON01000002">
    <property type="protein sequence ID" value="GII20638.1"/>
    <property type="molecule type" value="Genomic_DNA"/>
</dbReference>